<keyword evidence="4" id="KW-1185">Reference proteome</keyword>
<feature type="compositionally biased region" description="Basic and acidic residues" evidence="2">
    <location>
        <begin position="1"/>
        <end position="20"/>
    </location>
</feature>
<gene>
    <name evidence="3" type="ORF">B0H15DRAFT_800701</name>
</gene>
<evidence type="ECO:0000256" key="1">
    <source>
        <dbReference type="SAM" id="Coils"/>
    </source>
</evidence>
<sequence length="574" mass="64755">MDDDHRMNPVDSGIRDEKGSTAKRAAVSGPARQQLDIARENEQYLKALVTEAKHERRAAIHESDQLRAALIHTEAMIAARDVEAQRLQEEVAKTRERLAQMERDEMQLQGQFFADQEQLGKLFDQMQLAQKQIAESTDHAYQLQRRILRAQLKTASRKVAPTPKKKKGRLSMELLKNTAAPTVQLPLDPAPMPSVNRPAAPPASNPVIDQLLKVAAQSSGIDLSDLTTAMNTLTMLAHNGSAEVVVGRRKSKRSDQKANVKPPSKEIVNMAHVLLRNATYRLFGVDQAIDFILHESASEAAVSAFANDEIAMPETLAQWDFNAGYTESAWNEVQMERVVNAAIKADEEGLGLVRQGLLEREYLEIILVEQLERIRLDWHKFQPKYIPDQKRMETKVEAIARAKFTILERRQKSRNINAQHRKYHSRQSTLEATIHVKHTDGSADLPAWERMLEILQRLGPSGMSEEEECHIVVDGAKVKTYKIKLCAWREPSIANFMRIVDAQTRRFEEIQGGNRATARVPSQEVSKRDAPTGLPECLYNSRWLASKPAAYLKELKVSKEAFALFVTATERMAV</sequence>
<organism evidence="3 4">
    <name type="scientific">Mycena belliarum</name>
    <dbReference type="NCBI Taxonomy" id="1033014"/>
    <lineage>
        <taxon>Eukaryota</taxon>
        <taxon>Fungi</taxon>
        <taxon>Dikarya</taxon>
        <taxon>Basidiomycota</taxon>
        <taxon>Agaricomycotina</taxon>
        <taxon>Agaricomycetes</taxon>
        <taxon>Agaricomycetidae</taxon>
        <taxon>Agaricales</taxon>
        <taxon>Marasmiineae</taxon>
        <taxon>Mycenaceae</taxon>
        <taxon>Mycena</taxon>
    </lineage>
</organism>
<keyword evidence="1" id="KW-0175">Coiled coil</keyword>
<dbReference type="AlphaFoldDB" id="A0AAD6U8K6"/>
<protein>
    <submittedName>
        <fullName evidence="3">Uncharacterized protein</fullName>
    </submittedName>
</protein>
<proteinExistence type="predicted"/>
<feature type="region of interest" description="Disordered" evidence="2">
    <location>
        <begin position="1"/>
        <end position="31"/>
    </location>
</feature>
<evidence type="ECO:0000313" key="4">
    <source>
        <dbReference type="Proteomes" id="UP001222325"/>
    </source>
</evidence>
<feature type="coiled-coil region" evidence="1">
    <location>
        <begin position="77"/>
        <end position="111"/>
    </location>
</feature>
<name>A0AAD6U8K6_9AGAR</name>
<accession>A0AAD6U8K6</accession>
<comment type="caution">
    <text evidence="3">The sequence shown here is derived from an EMBL/GenBank/DDBJ whole genome shotgun (WGS) entry which is preliminary data.</text>
</comment>
<evidence type="ECO:0000313" key="3">
    <source>
        <dbReference type="EMBL" id="KAJ7088729.1"/>
    </source>
</evidence>
<reference evidence="3" key="1">
    <citation type="submission" date="2023-03" db="EMBL/GenBank/DDBJ databases">
        <title>Massive genome expansion in bonnet fungi (Mycena s.s.) driven by repeated elements and novel gene families across ecological guilds.</title>
        <authorList>
            <consortium name="Lawrence Berkeley National Laboratory"/>
            <person name="Harder C.B."/>
            <person name="Miyauchi S."/>
            <person name="Viragh M."/>
            <person name="Kuo A."/>
            <person name="Thoen E."/>
            <person name="Andreopoulos B."/>
            <person name="Lu D."/>
            <person name="Skrede I."/>
            <person name="Drula E."/>
            <person name="Henrissat B."/>
            <person name="Morin E."/>
            <person name="Kohler A."/>
            <person name="Barry K."/>
            <person name="LaButti K."/>
            <person name="Morin E."/>
            <person name="Salamov A."/>
            <person name="Lipzen A."/>
            <person name="Mereny Z."/>
            <person name="Hegedus B."/>
            <person name="Baldrian P."/>
            <person name="Stursova M."/>
            <person name="Weitz H."/>
            <person name="Taylor A."/>
            <person name="Grigoriev I.V."/>
            <person name="Nagy L.G."/>
            <person name="Martin F."/>
            <person name="Kauserud H."/>
        </authorList>
    </citation>
    <scope>NUCLEOTIDE SEQUENCE</scope>
    <source>
        <strain evidence="3">CBHHK173m</strain>
    </source>
</reference>
<dbReference type="EMBL" id="JARJCN010000025">
    <property type="protein sequence ID" value="KAJ7088729.1"/>
    <property type="molecule type" value="Genomic_DNA"/>
</dbReference>
<evidence type="ECO:0000256" key="2">
    <source>
        <dbReference type="SAM" id="MobiDB-lite"/>
    </source>
</evidence>
<dbReference type="Proteomes" id="UP001222325">
    <property type="component" value="Unassembled WGS sequence"/>
</dbReference>